<dbReference type="Pfam" id="PF16889">
    <property type="entry name" value="Hepar_II_III_N"/>
    <property type="match status" value="1"/>
</dbReference>
<gene>
    <name evidence="7" type="ORF">AB2Z07_11945</name>
</gene>
<evidence type="ECO:0000256" key="4">
    <source>
        <dbReference type="ARBA" id="ARBA00023239"/>
    </source>
</evidence>
<dbReference type="PANTHER" id="PTHR39210:SF1">
    <property type="entry name" value="HEPARIN-SULFATE LYASE"/>
    <property type="match status" value="1"/>
</dbReference>
<dbReference type="Gene3D" id="1.50.10.100">
    <property type="entry name" value="Chondroitin AC/alginate lyase"/>
    <property type="match status" value="1"/>
</dbReference>
<dbReference type="PANTHER" id="PTHR39210">
    <property type="entry name" value="HEPARIN-SULFATE LYASE"/>
    <property type="match status" value="1"/>
</dbReference>
<keyword evidence="3" id="KW-0574">Periplasm</keyword>
<dbReference type="EMBL" id="JBFSOO010000009">
    <property type="protein sequence ID" value="MEZ6854231.1"/>
    <property type="molecule type" value="Genomic_DNA"/>
</dbReference>
<evidence type="ECO:0000259" key="5">
    <source>
        <dbReference type="Pfam" id="PF07940"/>
    </source>
</evidence>
<proteinExistence type="predicted"/>
<keyword evidence="8" id="KW-1185">Reference proteome</keyword>
<protein>
    <submittedName>
        <fullName evidence="7">Heparinase II/III family protein</fullName>
    </submittedName>
</protein>
<comment type="subcellular location">
    <subcellularLocation>
        <location evidence="1">Periplasm</location>
    </subcellularLocation>
</comment>
<evidence type="ECO:0000313" key="8">
    <source>
        <dbReference type="Proteomes" id="UP001568358"/>
    </source>
</evidence>
<feature type="domain" description="Heparin-sulfate lyase N-terminal" evidence="6">
    <location>
        <begin position="158"/>
        <end position="293"/>
    </location>
</feature>
<dbReference type="InterPro" id="IPR012480">
    <property type="entry name" value="Hepar_II_III_C"/>
</dbReference>
<accession>A0ABV4JWZ2</accession>
<keyword evidence="4" id="KW-0456">Lyase</keyword>
<dbReference type="Pfam" id="PF07940">
    <property type="entry name" value="Hepar_II_III_C"/>
    <property type="match status" value="1"/>
</dbReference>
<dbReference type="RefSeq" id="WP_371150771.1">
    <property type="nucleotide sequence ID" value="NZ_JBFSOO010000009.1"/>
</dbReference>
<name>A0ABV4JWZ2_9BACT</name>
<sequence length="561" mass="64239">MIRRFFLRALLLFHTVKYLRTGQLLYRIYYRFRKKRTHPFVRPSLRNWLKTWDAPVWQQITWKQPDEFCFLNVSNRIGSCSDWNNDRYLKLWLYNAHYLDVLNARDMDGHVTSQRALLTRWVSENPEPIGNGWEPYCISLRLVNTIKWMSRNGQYDNLLLSSVHQQAASLFDQIEFHILGNHLFANAKALVFAGTFCETSEANVWLEKGLKILDQQVPEQFLNDGAHFELSPMYHAILLWDLCDLINLSQRSGVAFLRQREELWKRALCDGLLWLQKMVHPDGNISFFNDSALAIAPNSSELLEYAYRIGIEVKPPKSATVFDCTHLASSGYISVELPNNGKAILDVGRVGPDYQPGHAHADTLSFECSLFGERVFVNSGTSEYGNSNERLRQRGTASHNTVQVNGRNSSEVWDGFRVARRAEPQGVSITSNGCYIKVFASHDGYVRQGLGCTHQRSWTFTRDHLELVDRVFGEYDIAEMFLHLHPDVYVNLLDDNSVELLLRAGKKIYLTSSGVITPLASTWHPEFGKIVPSTCLSVEFTGKLIETSISWKQIESIGESC</sequence>
<keyword evidence="2" id="KW-0732">Signal</keyword>
<dbReference type="SUPFAM" id="SSF48230">
    <property type="entry name" value="Chondroitin AC/alginate lyase"/>
    <property type="match status" value="1"/>
</dbReference>
<evidence type="ECO:0000313" key="7">
    <source>
        <dbReference type="EMBL" id="MEZ6854231.1"/>
    </source>
</evidence>
<dbReference type="InterPro" id="IPR031680">
    <property type="entry name" value="Hepar_II_III_N"/>
</dbReference>
<evidence type="ECO:0000256" key="1">
    <source>
        <dbReference type="ARBA" id="ARBA00004418"/>
    </source>
</evidence>
<dbReference type="Proteomes" id="UP001568358">
    <property type="component" value="Unassembled WGS sequence"/>
</dbReference>
<evidence type="ECO:0000259" key="6">
    <source>
        <dbReference type="Pfam" id="PF16889"/>
    </source>
</evidence>
<organism evidence="7 8">
    <name type="scientific">Halodesulfovibrio aestuarii</name>
    <dbReference type="NCBI Taxonomy" id="126333"/>
    <lineage>
        <taxon>Bacteria</taxon>
        <taxon>Pseudomonadati</taxon>
        <taxon>Thermodesulfobacteriota</taxon>
        <taxon>Desulfovibrionia</taxon>
        <taxon>Desulfovibrionales</taxon>
        <taxon>Desulfovibrionaceae</taxon>
        <taxon>Halodesulfovibrio</taxon>
    </lineage>
</organism>
<evidence type="ECO:0000256" key="3">
    <source>
        <dbReference type="ARBA" id="ARBA00022764"/>
    </source>
</evidence>
<evidence type="ECO:0000256" key="2">
    <source>
        <dbReference type="ARBA" id="ARBA00022729"/>
    </source>
</evidence>
<dbReference type="InterPro" id="IPR008929">
    <property type="entry name" value="Chondroitin_lyas"/>
</dbReference>
<feature type="domain" description="Heparinase II/III-like C-terminal" evidence="5">
    <location>
        <begin position="326"/>
        <end position="552"/>
    </location>
</feature>
<dbReference type="Gene3D" id="2.70.98.70">
    <property type="match status" value="1"/>
</dbReference>
<reference evidence="7 8" key="1">
    <citation type="submission" date="2024-07" db="EMBL/GenBank/DDBJ databases">
        <title>Active virus-host system and metabolic interactions in a Lokiarchaeon culture.</title>
        <authorList>
            <person name="Ponce Toledo R.I."/>
            <person name="Rodrigues Oliveira T."/>
            <person name="Schleper C."/>
        </authorList>
    </citation>
    <scope>NUCLEOTIDE SEQUENCE [LARGE SCALE GENOMIC DNA]</scope>
    <source>
        <strain evidence="7 8">B35</strain>
    </source>
</reference>
<comment type="caution">
    <text evidence="7">The sequence shown here is derived from an EMBL/GenBank/DDBJ whole genome shotgun (WGS) entry which is preliminary data.</text>
</comment>